<feature type="transmembrane region" description="Helical" evidence="5">
    <location>
        <begin position="66"/>
        <end position="85"/>
    </location>
</feature>
<evidence type="ECO:0000259" key="6">
    <source>
        <dbReference type="PROSITE" id="PS50261"/>
    </source>
</evidence>
<evidence type="ECO:0000256" key="3">
    <source>
        <dbReference type="ARBA" id="ARBA00022989"/>
    </source>
</evidence>
<name>A0ABM0ZX92_APLCA</name>
<feature type="domain" description="G-protein coupled receptors family 2 profile 2" evidence="6">
    <location>
        <begin position="32"/>
        <end position="154"/>
    </location>
</feature>
<dbReference type="PRINTS" id="PR00249">
    <property type="entry name" value="GPCRSECRETIN"/>
</dbReference>
<dbReference type="InterPro" id="IPR000832">
    <property type="entry name" value="GPCR_2_secretin-like"/>
</dbReference>
<protein>
    <submittedName>
        <fullName evidence="8">Calcitonin gene-related peptide type 1 receptor</fullName>
    </submittedName>
</protein>
<comment type="subcellular location">
    <subcellularLocation>
        <location evidence="1">Membrane</location>
        <topology evidence="1">Multi-pass membrane protein</topology>
    </subcellularLocation>
</comment>
<sequence>MEDGTWYISPKSNKTWTNYETCVVSDDSHRLTLYLSISGYTISCVLLIISIAIFSAFRQLRCTRVLLHQHLFVSFVLTGFMWIFSNAQFMIKPEMRKDNPAWCKAMHVITQYFSVSNYFWMFCEAFFLHTIIVQAFSKQKKLLMACYFIGWVLF</sequence>
<dbReference type="InterPro" id="IPR017981">
    <property type="entry name" value="GPCR_2-like_7TM"/>
</dbReference>
<dbReference type="PROSITE" id="PS50261">
    <property type="entry name" value="G_PROTEIN_RECEP_F2_4"/>
    <property type="match status" value="1"/>
</dbReference>
<evidence type="ECO:0000256" key="2">
    <source>
        <dbReference type="ARBA" id="ARBA00022692"/>
    </source>
</evidence>
<dbReference type="PANTHER" id="PTHR45620:SF42">
    <property type="entry name" value="G-PROTEIN COUPLED RECEPTOR SEB-2"/>
    <property type="match status" value="1"/>
</dbReference>
<evidence type="ECO:0000313" key="8">
    <source>
        <dbReference type="RefSeq" id="XP_012936390.2"/>
    </source>
</evidence>
<keyword evidence="3 5" id="KW-1133">Transmembrane helix</keyword>
<gene>
    <name evidence="8" type="primary">LOC101850239</name>
</gene>
<dbReference type="Gene3D" id="1.20.1070.10">
    <property type="entry name" value="Rhodopsin 7-helix transmembrane proteins"/>
    <property type="match status" value="1"/>
</dbReference>
<proteinExistence type="predicted"/>
<keyword evidence="8" id="KW-0675">Receptor</keyword>
<accession>A0ABM0ZX92</accession>
<dbReference type="Proteomes" id="UP000694888">
    <property type="component" value="Unplaced"/>
</dbReference>
<dbReference type="InterPro" id="IPR050332">
    <property type="entry name" value="GPCR_2"/>
</dbReference>
<evidence type="ECO:0000256" key="5">
    <source>
        <dbReference type="SAM" id="Phobius"/>
    </source>
</evidence>
<dbReference type="GeneID" id="101850239"/>
<dbReference type="Pfam" id="PF00002">
    <property type="entry name" value="7tm_2"/>
    <property type="match status" value="1"/>
</dbReference>
<organism evidence="7 8">
    <name type="scientific">Aplysia californica</name>
    <name type="common">California sea hare</name>
    <dbReference type="NCBI Taxonomy" id="6500"/>
    <lineage>
        <taxon>Eukaryota</taxon>
        <taxon>Metazoa</taxon>
        <taxon>Spiralia</taxon>
        <taxon>Lophotrochozoa</taxon>
        <taxon>Mollusca</taxon>
        <taxon>Gastropoda</taxon>
        <taxon>Heterobranchia</taxon>
        <taxon>Euthyneura</taxon>
        <taxon>Tectipleura</taxon>
        <taxon>Aplysiida</taxon>
        <taxon>Aplysioidea</taxon>
        <taxon>Aplysiidae</taxon>
        <taxon>Aplysia</taxon>
    </lineage>
</organism>
<reference evidence="8" key="1">
    <citation type="submission" date="2025-08" db="UniProtKB">
        <authorList>
            <consortium name="RefSeq"/>
        </authorList>
    </citation>
    <scope>IDENTIFICATION</scope>
</reference>
<evidence type="ECO:0000256" key="4">
    <source>
        <dbReference type="ARBA" id="ARBA00023136"/>
    </source>
</evidence>
<evidence type="ECO:0000256" key="1">
    <source>
        <dbReference type="ARBA" id="ARBA00004141"/>
    </source>
</evidence>
<dbReference type="PANTHER" id="PTHR45620">
    <property type="entry name" value="PDF RECEPTOR-LIKE PROTEIN-RELATED"/>
    <property type="match status" value="1"/>
</dbReference>
<keyword evidence="2 5" id="KW-0812">Transmembrane</keyword>
<keyword evidence="7" id="KW-1185">Reference proteome</keyword>
<evidence type="ECO:0000313" key="7">
    <source>
        <dbReference type="Proteomes" id="UP000694888"/>
    </source>
</evidence>
<feature type="transmembrane region" description="Helical" evidence="5">
    <location>
        <begin position="118"/>
        <end position="136"/>
    </location>
</feature>
<keyword evidence="4 5" id="KW-0472">Membrane</keyword>
<dbReference type="RefSeq" id="XP_012936390.2">
    <property type="nucleotide sequence ID" value="XM_013080936.2"/>
</dbReference>
<feature type="transmembrane region" description="Helical" evidence="5">
    <location>
        <begin position="33"/>
        <end position="54"/>
    </location>
</feature>